<dbReference type="Gene3D" id="1.25.40.390">
    <property type="match status" value="1"/>
</dbReference>
<name>A0A5B8W2N8_9SPHI</name>
<keyword evidence="9" id="KW-1185">Reference proteome</keyword>
<dbReference type="CDD" id="cd08977">
    <property type="entry name" value="SusD"/>
    <property type="match status" value="1"/>
</dbReference>
<keyword evidence="5" id="KW-0998">Cell outer membrane</keyword>
<dbReference type="Proteomes" id="UP000321362">
    <property type="component" value="Chromosome"/>
</dbReference>
<dbReference type="AlphaFoldDB" id="A0A5B8W2N8"/>
<dbReference type="OrthoDB" id="5694214at2"/>
<comment type="similarity">
    <text evidence="2">Belongs to the SusD family.</text>
</comment>
<feature type="domain" description="SusD-like N-terminal" evidence="7">
    <location>
        <begin position="24"/>
        <end position="217"/>
    </location>
</feature>
<accession>A0A5B8W2N8</accession>
<dbReference type="RefSeq" id="WP_147055765.1">
    <property type="nucleotide sequence ID" value="NZ_CP042437.1"/>
</dbReference>
<protein>
    <submittedName>
        <fullName evidence="8">RagB/SusD family nutrient uptake outer membrane protein</fullName>
    </submittedName>
</protein>
<evidence type="ECO:0000256" key="2">
    <source>
        <dbReference type="ARBA" id="ARBA00006275"/>
    </source>
</evidence>
<keyword evidence="4" id="KW-0472">Membrane</keyword>
<dbReference type="Pfam" id="PF07980">
    <property type="entry name" value="SusD_RagB"/>
    <property type="match status" value="1"/>
</dbReference>
<evidence type="ECO:0000313" key="8">
    <source>
        <dbReference type="EMBL" id="QEC77769.1"/>
    </source>
</evidence>
<evidence type="ECO:0000256" key="1">
    <source>
        <dbReference type="ARBA" id="ARBA00004442"/>
    </source>
</evidence>
<organism evidence="8 9">
    <name type="scientific">Mucilaginibacter ginsenosidivorax</name>
    <dbReference type="NCBI Taxonomy" id="862126"/>
    <lineage>
        <taxon>Bacteria</taxon>
        <taxon>Pseudomonadati</taxon>
        <taxon>Bacteroidota</taxon>
        <taxon>Sphingobacteriia</taxon>
        <taxon>Sphingobacteriales</taxon>
        <taxon>Sphingobacteriaceae</taxon>
        <taxon>Mucilaginibacter</taxon>
    </lineage>
</organism>
<dbReference type="SUPFAM" id="SSF48452">
    <property type="entry name" value="TPR-like"/>
    <property type="match status" value="1"/>
</dbReference>
<dbReference type="InterPro" id="IPR033985">
    <property type="entry name" value="SusD-like_N"/>
</dbReference>
<feature type="domain" description="RagB/SusD" evidence="6">
    <location>
        <begin position="274"/>
        <end position="517"/>
    </location>
</feature>
<dbReference type="GO" id="GO:0009279">
    <property type="term" value="C:cell outer membrane"/>
    <property type="evidence" value="ECO:0007669"/>
    <property type="project" value="UniProtKB-SubCell"/>
</dbReference>
<evidence type="ECO:0000259" key="6">
    <source>
        <dbReference type="Pfam" id="PF07980"/>
    </source>
</evidence>
<dbReference type="EMBL" id="CP042437">
    <property type="protein sequence ID" value="QEC77769.1"/>
    <property type="molecule type" value="Genomic_DNA"/>
</dbReference>
<reference evidence="8 9" key="1">
    <citation type="journal article" date="2013" name="J. Microbiol.">
        <title>Mucilaginibacter ginsenosidivorax sp. nov., with ginsenoside converting activity isolated from sediment.</title>
        <authorList>
            <person name="Kim J.K."/>
            <person name="Choi T.E."/>
            <person name="Liu Q.M."/>
            <person name="Park H.Y."/>
            <person name="Yi T.H."/>
            <person name="Yoon M.H."/>
            <person name="Kim S.C."/>
            <person name="Im W.T."/>
        </authorList>
    </citation>
    <scope>NUCLEOTIDE SEQUENCE [LARGE SCALE GENOMIC DNA]</scope>
    <source>
        <strain evidence="8 9">KHI28</strain>
    </source>
</reference>
<dbReference type="Pfam" id="PF14322">
    <property type="entry name" value="SusD-like_3"/>
    <property type="match status" value="1"/>
</dbReference>
<gene>
    <name evidence="8" type="ORF">FSB76_18140</name>
</gene>
<evidence type="ECO:0000313" key="9">
    <source>
        <dbReference type="Proteomes" id="UP000321362"/>
    </source>
</evidence>
<comment type="subcellular location">
    <subcellularLocation>
        <location evidence="1">Cell outer membrane</location>
    </subcellularLocation>
</comment>
<dbReference type="KEGG" id="mgk:FSB76_18140"/>
<evidence type="ECO:0000259" key="7">
    <source>
        <dbReference type="Pfam" id="PF14322"/>
    </source>
</evidence>
<sequence length="517" mass="57243">MKTIYKIALLVSVINLAGCQKNLLDKTPKAQLSPSTFFQNETQVKMALVGIYNALPPNATPGHFFQFEFESDNAYCQDAWQGSKEVGAWQTTSNSWAPYAKWTQDYTIISRANEFLQDVASANVDAAVKSQMSAEAKFLRGYAYADLINYFGDVPLITKVQSLSEAYVSRTAKATVLTQIITDFTDAATALPASYSGSDVGRVTKGAALAYKAKVLLYNEKWADAAQAAQDVINLNAYSLYPNYGLMFDESHENNSEVIFDIQYIPTTQPQPWPSSALSLSVWPTPNVTADLIDSYYMTNGLPITNSASGYNAQNPYVNRDPRLAASVVLPGSLWGTTTYIPANDVVPSGARPRKYAAIGIADPNNCSLNTILMRYADVLLIRAEALIESGSTATEIYTLIDKVRARVSMPKVEDVEGTGLSQSQLRAILRHERRVEFFMEGTRYADMLRWKDQSLVHDVYGYDKSLLSNPASASTWKFSQVKLDTRTFDATKAWLWPVPQADIDINKKLLPNNPGY</sequence>
<evidence type="ECO:0000256" key="4">
    <source>
        <dbReference type="ARBA" id="ARBA00023136"/>
    </source>
</evidence>
<proteinExistence type="inferred from homology"/>
<dbReference type="InterPro" id="IPR012944">
    <property type="entry name" value="SusD_RagB_dom"/>
</dbReference>
<keyword evidence="3" id="KW-0732">Signal</keyword>
<evidence type="ECO:0000256" key="5">
    <source>
        <dbReference type="ARBA" id="ARBA00023237"/>
    </source>
</evidence>
<evidence type="ECO:0000256" key="3">
    <source>
        <dbReference type="ARBA" id="ARBA00022729"/>
    </source>
</evidence>
<dbReference type="InterPro" id="IPR011990">
    <property type="entry name" value="TPR-like_helical_dom_sf"/>
</dbReference>